<dbReference type="InterPro" id="IPR038109">
    <property type="entry name" value="DNA_bind_recomb_sf"/>
</dbReference>
<proteinExistence type="predicted"/>
<dbReference type="InterPro" id="IPR011109">
    <property type="entry name" value="DNA_bind_recombinase_dom"/>
</dbReference>
<comment type="caution">
    <text evidence="2">The sequence shown here is derived from an EMBL/GenBank/DDBJ whole genome shotgun (WGS) entry which is preliminary data.</text>
</comment>
<reference evidence="2 3" key="1">
    <citation type="submission" date="2018-02" db="EMBL/GenBank/DDBJ databases">
        <title>Comparative analysis of genomes of three Brevibacillus laterosporus strains producers of potent antimicrobials isolated from silage.</title>
        <authorList>
            <person name="Kojic M."/>
            <person name="Miljkovic M."/>
            <person name="Studholme D."/>
            <person name="Filipic B."/>
        </authorList>
    </citation>
    <scope>NUCLEOTIDE SEQUENCE [LARGE SCALE GENOMIC DNA]</scope>
    <source>
        <strain evidence="2 3">BGSP11</strain>
    </source>
</reference>
<dbReference type="GO" id="GO:0000150">
    <property type="term" value="F:DNA strand exchange activity"/>
    <property type="evidence" value="ECO:0007669"/>
    <property type="project" value="InterPro"/>
</dbReference>
<dbReference type="EMBL" id="PRKQ01000003">
    <property type="protein sequence ID" value="PPB10843.1"/>
    <property type="molecule type" value="Genomic_DNA"/>
</dbReference>
<protein>
    <recommendedName>
        <fullName evidence="1">Recombinase domain-containing protein</fullName>
    </recommendedName>
</protein>
<dbReference type="Proteomes" id="UP000239759">
    <property type="component" value="Unassembled WGS sequence"/>
</dbReference>
<dbReference type="PROSITE" id="PS51737">
    <property type="entry name" value="RECOMBINASE_DNA_BIND"/>
    <property type="match status" value="1"/>
</dbReference>
<gene>
    <name evidence="2" type="ORF">C4A77_04235</name>
</gene>
<dbReference type="AlphaFoldDB" id="A0AAP8U6L6"/>
<accession>A0AAP8U6L6</accession>
<dbReference type="Gene3D" id="3.90.1750.20">
    <property type="entry name" value="Putative Large Serine Recombinase, Chain B, Domain 2"/>
    <property type="match status" value="1"/>
</dbReference>
<organism evidence="2 3">
    <name type="scientific">Brevibacillus laterosporus</name>
    <name type="common">Bacillus laterosporus</name>
    <dbReference type="NCBI Taxonomy" id="1465"/>
    <lineage>
        <taxon>Bacteria</taxon>
        <taxon>Bacillati</taxon>
        <taxon>Bacillota</taxon>
        <taxon>Bacilli</taxon>
        <taxon>Bacillales</taxon>
        <taxon>Paenibacillaceae</taxon>
        <taxon>Brevibacillus</taxon>
    </lineage>
</organism>
<evidence type="ECO:0000259" key="1">
    <source>
        <dbReference type="PROSITE" id="PS51737"/>
    </source>
</evidence>
<evidence type="ECO:0000313" key="3">
    <source>
        <dbReference type="Proteomes" id="UP000239759"/>
    </source>
</evidence>
<dbReference type="Pfam" id="PF07508">
    <property type="entry name" value="Recombinase"/>
    <property type="match status" value="1"/>
</dbReference>
<evidence type="ECO:0000313" key="2">
    <source>
        <dbReference type="EMBL" id="PPB10843.1"/>
    </source>
</evidence>
<dbReference type="GO" id="GO:0003677">
    <property type="term" value="F:DNA binding"/>
    <property type="evidence" value="ECO:0007669"/>
    <property type="project" value="InterPro"/>
</dbReference>
<sequence length="90" mass="10570">MFGKNYIRLILLNPTYVGTLVYGKKKVQIQRTYDENYNVSKSKKMVKSNDPIIVENCHEPIIDNDTFLRASEIMKKRNKQQTVRIGKNIH</sequence>
<feature type="domain" description="Recombinase" evidence="1">
    <location>
        <begin position="1"/>
        <end position="80"/>
    </location>
</feature>
<name>A0AAP8U6L6_BRELA</name>